<dbReference type="RefSeq" id="WP_150690544.1">
    <property type="nucleotide sequence ID" value="NZ_CABPSJ010000003.1"/>
</dbReference>
<dbReference type="EMBL" id="CABPSJ010000003">
    <property type="protein sequence ID" value="VVE06862.1"/>
    <property type="molecule type" value="Genomic_DNA"/>
</dbReference>
<organism evidence="2 3">
    <name type="scientific">Pandoraea communis</name>
    <dbReference type="NCBI Taxonomy" id="2508297"/>
    <lineage>
        <taxon>Bacteria</taxon>
        <taxon>Pseudomonadati</taxon>
        <taxon>Pseudomonadota</taxon>
        <taxon>Betaproteobacteria</taxon>
        <taxon>Burkholderiales</taxon>
        <taxon>Burkholderiaceae</taxon>
        <taxon>Pandoraea</taxon>
    </lineage>
</organism>
<sequence length="66" mass="7759">MTRYEPLIWLALSVVGLYALRRLYRRGFNLYDPVLTEKESRRRDIRFAAFVVLYIAAAVGSFFAKQ</sequence>
<keyword evidence="1" id="KW-0472">Membrane</keyword>
<keyword evidence="1" id="KW-1133">Transmembrane helix</keyword>
<accession>A0A5E4V3K9</accession>
<evidence type="ECO:0000256" key="1">
    <source>
        <dbReference type="SAM" id="Phobius"/>
    </source>
</evidence>
<gene>
    <name evidence="2" type="ORF">PCO31110_02440</name>
</gene>
<dbReference type="AlphaFoldDB" id="A0A5E4V3K9"/>
<feature type="transmembrane region" description="Helical" evidence="1">
    <location>
        <begin position="45"/>
        <end position="64"/>
    </location>
</feature>
<name>A0A5E4V3K9_9BURK</name>
<evidence type="ECO:0000313" key="3">
    <source>
        <dbReference type="Proteomes" id="UP000337189"/>
    </source>
</evidence>
<evidence type="ECO:0000313" key="2">
    <source>
        <dbReference type="EMBL" id="VVE06862.1"/>
    </source>
</evidence>
<dbReference type="Proteomes" id="UP000337189">
    <property type="component" value="Unassembled WGS sequence"/>
</dbReference>
<feature type="transmembrane region" description="Helical" evidence="1">
    <location>
        <begin position="6"/>
        <end position="24"/>
    </location>
</feature>
<proteinExistence type="predicted"/>
<keyword evidence="1" id="KW-0812">Transmembrane</keyword>
<reference evidence="2 3" key="1">
    <citation type="submission" date="2019-08" db="EMBL/GenBank/DDBJ databases">
        <authorList>
            <person name="Peeters C."/>
        </authorList>
    </citation>
    <scope>NUCLEOTIDE SEQUENCE [LARGE SCALE GENOMIC DNA]</scope>
    <source>
        <strain evidence="2 3">LMG 31110</strain>
    </source>
</reference>
<protein>
    <submittedName>
        <fullName evidence="2">Uncharacterized protein</fullName>
    </submittedName>
</protein>